<protein>
    <submittedName>
        <fullName evidence="6">ATPase component of ABC transporters with duplicated ATPase domain</fullName>
    </submittedName>
</protein>
<dbReference type="Gene3D" id="3.40.50.300">
    <property type="entry name" value="P-loop containing nucleotide triphosphate hydrolases"/>
    <property type="match status" value="2"/>
</dbReference>
<evidence type="ECO:0000313" key="7">
    <source>
        <dbReference type="Proteomes" id="UP000185511"/>
    </source>
</evidence>
<dbReference type="InterPro" id="IPR027417">
    <property type="entry name" value="P-loop_NTPase"/>
</dbReference>
<feature type="domain" description="ABC transporter" evidence="5">
    <location>
        <begin position="41"/>
        <end position="305"/>
    </location>
</feature>
<feature type="region of interest" description="Disordered" evidence="4">
    <location>
        <begin position="1"/>
        <end position="20"/>
    </location>
</feature>
<dbReference type="EMBL" id="CP016076">
    <property type="protein sequence ID" value="APU13387.1"/>
    <property type="molecule type" value="Genomic_DNA"/>
</dbReference>
<dbReference type="NCBIfam" id="NF000355">
    <property type="entry name" value="ribo_prot_ABC_F"/>
    <property type="match status" value="1"/>
</dbReference>
<evidence type="ECO:0000256" key="4">
    <source>
        <dbReference type="SAM" id="MobiDB-lite"/>
    </source>
</evidence>
<keyword evidence="1" id="KW-0547">Nucleotide-binding</keyword>
<dbReference type="InterPro" id="IPR051309">
    <property type="entry name" value="ABCF_ATPase"/>
</dbReference>
<dbReference type="Pfam" id="PF00005">
    <property type="entry name" value="ABC_tran"/>
    <property type="match status" value="2"/>
</dbReference>
<dbReference type="InterPro" id="IPR017871">
    <property type="entry name" value="ABC_transporter-like_CS"/>
</dbReference>
<feature type="compositionally biased region" description="Basic and acidic residues" evidence="4">
    <location>
        <begin position="326"/>
        <end position="342"/>
    </location>
</feature>
<accession>A0AAC9PQX6</accession>
<feature type="region of interest" description="Disordered" evidence="4">
    <location>
        <begin position="317"/>
        <end position="347"/>
    </location>
</feature>
<name>A0AAC9PQX6_9PSEU</name>
<evidence type="ECO:0000256" key="2">
    <source>
        <dbReference type="ARBA" id="ARBA00022840"/>
    </source>
</evidence>
<dbReference type="GO" id="GO:0016887">
    <property type="term" value="F:ATP hydrolysis activity"/>
    <property type="evidence" value="ECO:0007669"/>
    <property type="project" value="InterPro"/>
</dbReference>
<dbReference type="RefSeq" id="WP_083682980.1">
    <property type="nucleotide sequence ID" value="NZ_CP016076.1"/>
</dbReference>
<evidence type="ECO:0000259" key="5">
    <source>
        <dbReference type="PROSITE" id="PS50893"/>
    </source>
</evidence>
<gene>
    <name evidence="6" type="ORF">UA74_06570</name>
</gene>
<keyword evidence="7" id="KW-1185">Reference proteome</keyword>
<dbReference type="PANTHER" id="PTHR42855:SF2">
    <property type="entry name" value="DRUG RESISTANCE ABC TRANSPORTER,ATP-BINDING PROTEIN"/>
    <property type="match status" value="1"/>
</dbReference>
<dbReference type="GO" id="GO:0005524">
    <property type="term" value="F:ATP binding"/>
    <property type="evidence" value="ECO:0007669"/>
    <property type="project" value="UniProtKB-KW"/>
</dbReference>
<dbReference type="Proteomes" id="UP000185511">
    <property type="component" value="Chromosome"/>
</dbReference>
<dbReference type="FunFam" id="3.40.50.300:FF:000011">
    <property type="entry name" value="Putative ABC transporter ATP-binding component"/>
    <property type="match status" value="1"/>
</dbReference>
<evidence type="ECO:0000313" key="6">
    <source>
        <dbReference type="EMBL" id="APU13387.1"/>
    </source>
</evidence>
<keyword evidence="3" id="KW-0175">Coiled coil</keyword>
<proteinExistence type="predicted"/>
<dbReference type="PANTHER" id="PTHR42855">
    <property type="entry name" value="ABC TRANSPORTER ATP-BINDING SUBUNIT"/>
    <property type="match status" value="1"/>
</dbReference>
<feature type="domain" description="ABC transporter" evidence="5">
    <location>
        <begin position="385"/>
        <end position="576"/>
    </location>
</feature>
<keyword evidence="2" id="KW-0067">ATP-binding</keyword>
<dbReference type="CDD" id="cd03221">
    <property type="entry name" value="ABCF_EF-3"/>
    <property type="match status" value="2"/>
</dbReference>
<dbReference type="SMART" id="SM00382">
    <property type="entry name" value="AAA"/>
    <property type="match status" value="2"/>
</dbReference>
<dbReference type="InterPro" id="IPR003439">
    <property type="entry name" value="ABC_transporter-like_ATP-bd"/>
</dbReference>
<sequence length="577" mass="62166">MRTNRQRTTVLTSTDPGEAAEAAAGEIPATPTAANGRVFQLALRDAVRAPGGRTLLDGVTVSVAAGERAGVIGENGSGKSTLLRLIAGLDRPDGGEVTVTAPGGLGYLGQVPDLPPSDTVQNAIDHALADIRDLERRMRDAERALSDAPAEELPDRLVRYGDLVEAFELRDGYAADARVDAAMDGLGLAGIGRHRLLGSLSGGEQSRLGLACLLAASPELLLLDEPTNHLDAGALTWLEDRLRGHRGTVVVVSHDRVFLDRVVTTLLAVDAERHVVERHGGGYAGYLRDKQAERDRWEQAHRDWLAEIERQTALASSAANVLAAGPRRDTEKSSQRHQRSVEKQISARVRQAKERVRRLKESPVPRPPAPLRFRATLRGGGEDGSRSPLVTADQVLVGDRLDVASFDVRGGDRVLITGPNGAGKSTLLRVLAGDLEPDRGRVRRPKRLGWLPQDDPIGDPDRTLAEAFAAGLPGPSTEHRGGLTASGLFRSGELDTPLSGLSIGQRRRLSLARLFRREVDLLLLDEPTNHLSPALVEQLEEALAQYAGAVVIVSHDRMLRSRFTGRVVTMRAGRLVD</sequence>
<dbReference type="InterPro" id="IPR003593">
    <property type="entry name" value="AAA+_ATPase"/>
</dbReference>
<evidence type="ECO:0000256" key="3">
    <source>
        <dbReference type="SAM" id="Coils"/>
    </source>
</evidence>
<dbReference type="PROSITE" id="PS00211">
    <property type="entry name" value="ABC_TRANSPORTER_1"/>
    <property type="match status" value="1"/>
</dbReference>
<reference evidence="7" key="1">
    <citation type="submission" date="2016-06" db="EMBL/GenBank/DDBJ databases">
        <title>Complete genome sequence of Actinoalloteichus fjordicus DSM 46855 (=ADI127-17), type strain of the new species Actinoalloteichus fjordicus.</title>
        <authorList>
            <person name="Ruckert C."/>
            <person name="Nouioui I."/>
            <person name="Willmese J."/>
            <person name="van Wezel G."/>
            <person name="Klenk H.-P."/>
            <person name="Kalinowski J."/>
            <person name="Zotchev S.B."/>
        </authorList>
    </citation>
    <scope>NUCLEOTIDE SEQUENCE [LARGE SCALE GENOMIC DNA]</scope>
    <source>
        <strain evidence="7">ADI127-7</strain>
    </source>
</reference>
<evidence type="ECO:0000256" key="1">
    <source>
        <dbReference type="ARBA" id="ARBA00022741"/>
    </source>
</evidence>
<organism evidence="6 7">
    <name type="scientific">Actinoalloteichus fjordicus</name>
    <dbReference type="NCBI Taxonomy" id="1612552"/>
    <lineage>
        <taxon>Bacteria</taxon>
        <taxon>Bacillati</taxon>
        <taxon>Actinomycetota</taxon>
        <taxon>Actinomycetes</taxon>
        <taxon>Pseudonocardiales</taxon>
        <taxon>Pseudonocardiaceae</taxon>
        <taxon>Actinoalloteichus</taxon>
    </lineage>
</organism>
<feature type="coiled-coil region" evidence="3">
    <location>
        <begin position="117"/>
        <end position="151"/>
    </location>
</feature>
<dbReference type="SUPFAM" id="SSF52540">
    <property type="entry name" value="P-loop containing nucleoside triphosphate hydrolases"/>
    <property type="match status" value="2"/>
</dbReference>
<dbReference type="KEGG" id="acad:UA74_06570"/>
<dbReference type="AlphaFoldDB" id="A0AAC9PQX6"/>
<feature type="compositionally biased region" description="Polar residues" evidence="4">
    <location>
        <begin position="1"/>
        <end position="15"/>
    </location>
</feature>
<dbReference type="PROSITE" id="PS50893">
    <property type="entry name" value="ABC_TRANSPORTER_2"/>
    <property type="match status" value="2"/>
</dbReference>